<proteinExistence type="predicted"/>
<dbReference type="Gene3D" id="1.20.120.20">
    <property type="entry name" value="Apolipoprotein"/>
    <property type="match status" value="1"/>
</dbReference>
<dbReference type="Proteomes" id="UP000016985">
    <property type="component" value="Unassembled WGS sequence"/>
</dbReference>
<feature type="coiled-coil region" evidence="2">
    <location>
        <begin position="133"/>
        <end position="160"/>
    </location>
</feature>
<evidence type="ECO:0000313" key="5">
    <source>
        <dbReference type="EMBL" id="GAD43901.1"/>
    </source>
</evidence>
<evidence type="ECO:0000256" key="1">
    <source>
        <dbReference type="ARBA" id="ARBA00022612"/>
    </source>
</evidence>
<feature type="transmembrane region" description="Helical" evidence="3">
    <location>
        <begin position="711"/>
        <end position="730"/>
    </location>
</feature>
<keyword evidence="2" id="KW-0175">Coiled coil</keyword>
<feature type="transmembrane region" description="Helical" evidence="3">
    <location>
        <begin position="592"/>
        <end position="616"/>
    </location>
</feature>
<feature type="transmembrane region" description="Helical" evidence="3">
    <location>
        <begin position="671"/>
        <end position="691"/>
    </location>
</feature>
<feature type="coiled-coil region" evidence="2">
    <location>
        <begin position="189"/>
        <end position="244"/>
    </location>
</feature>
<dbReference type="PANTHER" id="PTHR37813">
    <property type="entry name" value="FELS-2 PROPHAGE PROTEIN"/>
    <property type="match status" value="1"/>
</dbReference>
<gene>
    <name evidence="5" type="ORF">ANG5_0429</name>
</gene>
<keyword evidence="3" id="KW-0812">Transmembrane</keyword>
<dbReference type="EMBL" id="BASX01000003">
    <property type="protein sequence ID" value="GAD43901.1"/>
    <property type="molecule type" value="Genomic_DNA"/>
</dbReference>
<dbReference type="InterPro" id="IPR016024">
    <property type="entry name" value="ARM-type_fold"/>
</dbReference>
<evidence type="ECO:0000313" key="6">
    <source>
        <dbReference type="Proteomes" id="UP000016985"/>
    </source>
</evidence>
<dbReference type="SUPFAM" id="SSF48371">
    <property type="entry name" value="ARM repeat"/>
    <property type="match status" value="1"/>
</dbReference>
<dbReference type="Gene3D" id="1.10.287.1490">
    <property type="match status" value="1"/>
</dbReference>
<evidence type="ECO:0000256" key="3">
    <source>
        <dbReference type="SAM" id="Phobius"/>
    </source>
</evidence>
<accession>U2XVT2</accession>
<feature type="domain" description="Phage tail tape measure protein" evidence="4">
    <location>
        <begin position="317"/>
        <end position="494"/>
    </location>
</feature>
<comment type="caution">
    <text evidence="5">The sequence shown here is derived from an EMBL/GenBank/DDBJ whole genome shotgun (WGS) entry which is preliminary data.</text>
</comment>
<keyword evidence="3" id="KW-1133">Transmembrane helix</keyword>
<dbReference type="Pfam" id="PF10145">
    <property type="entry name" value="PhageMin_Tail"/>
    <property type="match status" value="1"/>
</dbReference>
<keyword evidence="1" id="KW-1188">Viral release from host cell</keyword>
<keyword evidence="6" id="KW-1185">Reference proteome</keyword>
<protein>
    <recommendedName>
        <fullName evidence="4">Phage tail tape measure protein domain-containing protein</fullName>
    </recommendedName>
</protein>
<dbReference type="InterPro" id="IPR010090">
    <property type="entry name" value="Phage_tape_meas"/>
</dbReference>
<keyword evidence="3" id="KW-0472">Membrane</keyword>
<reference evidence="5 6" key="1">
    <citation type="submission" date="2013-09" db="EMBL/GenBank/DDBJ databases">
        <title>Genome Sequences of seven clinical isolates and type strains of anginosus group streptococci.</title>
        <authorList>
            <person name="Maruyama F."/>
            <person name="Sakurai A."/>
            <person name="Ogura Y."/>
            <person name="Homma H."/>
            <person name="Takahashi N."/>
            <person name="Ohtsubo Y."/>
            <person name="Hoshino T."/>
            <person name="Okahashi N."/>
            <person name="Nakagawa I."/>
            <person name="Kimura S."/>
            <person name="Fujiwara T."/>
            <person name="Hayashi T."/>
            <person name="Shintani S."/>
        </authorList>
    </citation>
    <scope>NUCLEOTIDE SEQUENCE [LARGE SCALE GENOMIC DNA]</scope>
    <source>
        <strain evidence="6">CCUG46377</strain>
    </source>
</reference>
<feature type="coiled-coil region" evidence="2">
    <location>
        <begin position="25"/>
        <end position="87"/>
    </location>
</feature>
<name>U2XVT2_STRCV</name>
<organism evidence="5 6">
    <name type="scientific">Streptococcus constellatus subsp. pharyngis SK1060 = CCUG 46377</name>
    <dbReference type="NCBI Taxonomy" id="1035184"/>
    <lineage>
        <taxon>Bacteria</taxon>
        <taxon>Bacillati</taxon>
        <taxon>Bacillota</taxon>
        <taxon>Bacilli</taxon>
        <taxon>Lactobacillales</taxon>
        <taxon>Streptococcaceae</taxon>
        <taxon>Streptococcus</taxon>
        <taxon>Streptococcus anginosus group</taxon>
    </lineage>
</organism>
<dbReference type="PANTHER" id="PTHR37813:SF1">
    <property type="entry name" value="FELS-2 PROPHAGE PROTEIN"/>
    <property type="match status" value="1"/>
</dbReference>
<feature type="transmembrane region" description="Helical" evidence="3">
    <location>
        <begin position="557"/>
        <end position="580"/>
    </location>
</feature>
<feature type="transmembrane region" description="Helical" evidence="3">
    <location>
        <begin position="622"/>
        <end position="650"/>
    </location>
</feature>
<sequence>MTMAGNIKGITIEIGGDTQPLQNALKGVNKQASEATKELRQIDKALKFDTGNVTLLTQKQEVLAKQVETTKEKLSTLRQAQSQVEAQFKAGNIGADQYRAFQREVEGTQTVLKGYESKLESVNRALSENGAQVETNQSKLNRLQNEQAQLVSESEKLNSSFKLQESALGSTASEADKLALAEQKVAYHSEILEKEIHNLEQQLSLTKSEYGENSIEANKLEKTLNETKTAYNNLQNEMEELASSSASSKASLEETNSLLKADLLMEFGDQLGELSQKLIDFGQQSLDAFLEVDEGMDIIVTKTGATGSALEEMTDIAKSLATELPTDFNTAGSAVGELNTQFGLTGDALKSASTQLIQFSEINGSDVTSSAISAKQAIEAYGLEATDLSSVLDTVTYTSQATGVGVQELMDKAVAGAPQIKALGLSFDEGITLMGQFEKAGVDSSAALSSLSKAAVKYAGDGLTLQEGLAGTIEQIKTSTSETEALSLASEIFGSKAAPRMVDAIKRGALSFEDLAGTADKAAGIVTQTYEGTLDPIDKFTTAQNTAKLAMAEMGDAIAATLAPILEVLASLLQAVATWFSGLSEPVKQFIVIVGSLVAALGLVLPIFIALQAAAMAMGTTIMGMITAAAPIVGIILGVIAVVALLVVGIQQLWQHHEGFRTAVTEIWNAIHAFLSVIIQQISSFVMSIWGTLTTWWTENQQLILNAANTVWTAISTVIQTIMTILGPYLQASWENIKLIITTAWDIIKVVVETAINVVLGIIKAVMQLITGDWSGAWETIKQAVSTVWEAIKSLISIVLNAIAQFISNSWNGIKGTMTNLLNSIKGVVSNVWNGIKSTISSILSSIGSTVSSIWNGMKATISGVLSGISSTVSSVWNGVKSTITNAINGAKNAVSSAINAIKNLFNFKIKWPHIPLPHFSMSGSANPLDWLKGGLPKISIQWYAKGGILTKPTAFGMTGNSLMVGGEAGREAVLPLNNQTLGSIGRSIAATMPNKGTTITVNITDVVIREEADMKKLADYVAGRLADEMARQALLRGGTV</sequence>
<evidence type="ECO:0000256" key="2">
    <source>
        <dbReference type="SAM" id="Coils"/>
    </source>
</evidence>
<dbReference type="AlphaFoldDB" id="U2XVT2"/>
<evidence type="ECO:0000259" key="4">
    <source>
        <dbReference type="Pfam" id="PF10145"/>
    </source>
</evidence>